<evidence type="ECO:0000313" key="1">
    <source>
        <dbReference type="EMBL" id="TKZ23000.1"/>
    </source>
</evidence>
<sequence>MLNDMNKIEKEIKKIMLEYFQKYRRYSFLSIDSIEQFLKIKTEEVKLINGIIQFKIGEEYFKCKLSHNRDILLTRYTPDINAYSIKEFYFDDIKKFIKLINKLINENKEGELK</sequence>
<comment type="caution">
    <text evidence="1">The sequence shown here is derived from an EMBL/GenBank/DDBJ whole genome shotgun (WGS) entry which is preliminary data.</text>
</comment>
<dbReference type="RefSeq" id="WP_137999458.1">
    <property type="nucleotide sequence ID" value="NZ_SJDU01000704.1"/>
</dbReference>
<keyword evidence="2" id="KW-1185">Reference proteome</keyword>
<dbReference type="EMBL" id="SJDU01000704">
    <property type="protein sequence ID" value="TKZ23000.1"/>
    <property type="molecule type" value="Genomic_DNA"/>
</dbReference>
<reference evidence="1 2" key="1">
    <citation type="journal article" date="2019" name="Anaerobe">
        <title>Brachyspira catarrhinii sp. nov., an anaerobic intestinal spirochaete isolated from vervet monkeys may have been misidentified as Brachyspira aalborgi in previous studies.</title>
        <authorList>
            <person name="Phillips N.D."/>
            <person name="La T."/>
            <person name="Hampson D.J."/>
        </authorList>
    </citation>
    <scope>NUCLEOTIDE SEQUENCE [LARGE SCALE GENOMIC DNA]</scope>
    <source>
        <strain evidence="1 2">Z12</strain>
    </source>
</reference>
<dbReference type="Proteomes" id="UP000310168">
    <property type="component" value="Unassembled WGS sequence"/>
</dbReference>
<proteinExistence type="predicted"/>
<gene>
    <name evidence="1" type="ORF">EZH24_13135</name>
</gene>
<protein>
    <submittedName>
        <fullName evidence="1">Uncharacterized protein</fullName>
    </submittedName>
</protein>
<organism evidence="1 2">
    <name type="scientific">Brachyspira catarrhinii</name>
    <dbReference type="NCBI Taxonomy" id="2528966"/>
    <lineage>
        <taxon>Bacteria</taxon>
        <taxon>Pseudomonadati</taxon>
        <taxon>Spirochaetota</taxon>
        <taxon>Spirochaetia</taxon>
        <taxon>Brachyspirales</taxon>
        <taxon>Brachyspiraceae</taxon>
        <taxon>Brachyspira</taxon>
    </lineage>
</organism>
<evidence type="ECO:0000313" key="2">
    <source>
        <dbReference type="Proteomes" id="UP000310168"/>
    </source>
</evidence>
<accession>A0ABY2TMA9</accession>
<name>A0ABY2TMA9_9SPIR</name>